<proteinExistence type="predicted"/>
<dbReference type="RefSeq" id="WP_136837233.1">
    <property type="nucleotide sequence ID" value="NZ_SWBQ01000005.1"/>
</dbReference>
<name>A0A4V5NYJ6_9SPHI</name>
<sequence length="558" mass="64699">MKKVRLERQVLLSYESVFAESIDLELTLRTLPQKAALEFICYLLHLFNVRKRSDERFQSDHLMQWMMKMGGSSQNSLLEFVTANSDTIFGPGFKLLERRPCLDLIQHLLVHADSQSDRELDKNDYGLLFRLLLTFNSSGVAHEQDIFDWDHNGPFQQFADRILKVQIRNIENERFKNYALQFLKVYYFFKFCESNSAYASSLKLFLDSLSLSSYKSYLWRLLSPYLNLMTNDEPTPKMHIKGDAEFLSFYHGLVVNGKAQIDKDYKSLRTFPLYLIADNTFLFLDFRFFVDKFYNGFLFDFSARTGLSFAKLKQAMGDDFSERILFYTVMQNCFEEYGDVRLTGELLKKALKEAEPDYYMRQGADVFLFEFKDILLSAEVKYADSIDSIKKGLIEKLEKDTRGKQKGISQLLNSIKDIQNGKYAEKGVDSPLRGDTSIFPIIVHTDISLEAYGVNYFLNQRMHELALKEGGCLVNIQPLTLIHLDNLLLLQDHFRSGKLELADCLKSYHTYVSSGDPVNDTIPFDEFVKHHFASVNKESIGQPSIFKEIIADFERKNK</sequence>
<accession>A0A4V5NYJ6</accession>
<comment type="caution">
    <text evidence="1">The sequence shown here is derived from an EMBL/GenBank/DDBJ whole genome shotgun (WGS) entry which is preliminary data.</text>
</comment>
<dbReference type="Proteomes" id="UP000307244">
    <property type="component" value="Unassembled WGS sequence"/>
</dbReference>
<evidence type="ECO:0000313" key="1">
    <source>
        <dbReference type="EMBL" id="TKC04240.1"/>
    </source>
</evidence>
<protein>
    <submittedName>
        <fullName evidence="1">Uncharacterized protein</fullName>
    </submittedName>
</protein>
<keyword evidence="2" id="KW-1185">Reference proteome</keyword>
<dbReference type="EMBL" id="SWBQ01000005">
    <property type="protein sequence ID" value="TKC04240.1"/>
    <property type="molecule type" value="Genomic_DNA"/>
</dbReference>
<organism evidence="1 2">
    <name type="scientific">Pedobacter frigoris</name>
    <dbReference type="NCBI Taxonomy" id="2571272"/>
    <lineage>
        <taxon>Bacteria</taxon>
        <taxon>Pseudomonadati</taxon>
        <taxon>Bacteroidota</taxon>
        <taxon>Sphingobacteriia</taxon>
        <taxon>Sphingobacteriales</taxon>
        <taxon>Sphingobacteriaceae</taxon>
        <taxon>Pedobacter</taxon>
    </lineage>
</organism>
<gene>
    <name evidence="1" type="ORF">FA047_16725</name>
</gene>
<evidence type="ECO:0000313" key="2">
    <source>
        <dbReference type="Proteomes" id="UP000307244"/>
    </source>
</evidence>
<reference evidence="1 2" key="1">
    <citation type="submission" date="2019-04" db="EMBL/GenBank/DDBJ databases">
        <title>Pedobacter sp. RP-3-15 sp. nov., isolated from Arctic soil.</title>
        <authorList>
            <person name="Dahal R.H."/>
            <person name="Kim D.-U."/>
        </authorList>
    </citation>
    <scope>NUCLEOTIDE SEQUENCE [LARGE SCALE GENOMIC DNA]</scope>
    <source>
        <strain evidence="1 2">RP-3-15</strain>
    </source>
</reference>
<dbReference type="AlphaFoldDB" id="A0A4V5NYJ6"/>
<dbReference type="OrthoDB" id="1275259at2"/>